<evidence type="ECO:0000256" key="3">
    <source>
        <dbReference type="ARBA" id="ARBA00022676"/>
    </source>
</evidence>
<dbReference type="PANTHER" id="PTHR10176:SF3">
    <property type="entry name" value="GLYCOGEN [STARCH] SYNTHASE"/>
    <property type="match status" value="1"/>
</dbReference>
<dbReference type="PANTHER" id="PTHR10176">
    <property type="entry name" value="GLYCOGEN SYNTHASE"/>
    <property type="match status" value="1"/>
</dbReference>
<dbReference type="UniPathway" id="UPA00164"/>
<proteinExistence type="inferred from homology"/>
<accession>F4PT64</accession>
<evidence type="ECO:0000256" key="8">
    <source>
        <dbReference type="SAM" id="MobiDB-lite"/>
    </source>
</evidence>
<dbReference type="Proteomes" id="UP000007797">
    <property type="component" value="Unassembled WGS sequence"/>
</dbReference>
<name>F4PT64_CACFS</name>
<evidence type="ECO:0000256" key="5">
    <source>
        <dbReference type="ARBA" id="ARBA00023056"/>
    </source>
</evidence>
<dbReference type="GO" id="GO:0005737">
    <property type="term" value="C:cytoplasm"/>
    <property type="evidence" value="ECO:0007669"/>
    <property type="project" value="TreeGrafter"/>
</dbReference>
<evidence type="ECO:0000256" key="2">
    <source>
        <dbReference type="ARBA" id="ARBA00010686"/>
    </source>
</evidence>
<reference evidence="10" key="1">
    <citation type="journal article" date="2011" name="Genome Res.">
        <title>Phylogeny-wide analysis of social amoeba genomes highlights ancient origins for complex intercellular communication.</title>
        <authorList>
            <person name="Heidel A.J."/>
            <person name="Lawal H.M."/>
            <person name="Felder M."/>
            <person name="Schilde C."/>
            <person name="Helps N.R."/>
            <person name="Tunggal B."/>
            <person name="Rivero F."/>
            <person name="John U."/>
            <person name="Schleicher M."/>
            <person name="Eichinger L."/>
            <person name="Platzer M."/>
            <person name="Noegel A.A."/>
            <person name="Schaap P."/>
            <person name="Gloeckner G."/>
        </authorList>
    </citation>
    <scope>NUCLEOTIDE SEQUENCE [LARGE SCALE GENOMIC DNA]</scope>
    <source>
        <strain evidence="10">SH3</strain>
    </source>
</reference>
<dbReference type="STRING" id="1054147.F4PT64"/>
<sequence>MSQLRVTGSSSASPLSFSSSIPAPTAIPQQASTEVALFDISWEVCKKVGGIYTVLKSKAPITVEEYKSRYALIGPYNSETAATEFEPLTPGPLTQPVIDNMMKKVLSKGILD</sequence>
<dbReference type="GeneID" id="14873969"/>
<dbReference type="EMBL" id="GL883010">
    <property type="protein sequence ID" value="EGG20800.1"/>
    <property type="molecule type" value="Genomic_DNA"/>
</dbReference>
<comment type="function">
    <text evidence="7">Transfers the glycosyl residue from UDP-Glc to the non-reducing end of alpha-1,4-glucan.</text>
</comment>
<feature type="region of interest" description="Disordered" evidence="8">
    <location>
        <begin position="1"/>
        <end position="22"/>
    </location>
</feature>
<evidence type="ECO:0000256" key="6">
    <source>
        <dbReference type="ARBA" id="ARBA00047345"/>
    </source>
</evidence>
<evidence type="ECO:0000256" key="7">
    <source>
        <dbReference type="RuleBase" id="RU363104"/>
    </source>
</evidence>
<dbReference type="Pfam" id="PF05693">
    <property type="entry name" value="Glycogen_syn"/>
    <property type="match status" value="1"/>
</dbReference>
<keyword evidence="5 7" id="KW-0320">Glycogen biosynthesis</keyword>
<comment type="catalytic activity">
    <reaction evidence="6">
        <text>[(1-&gt;4)-alpha-D-glucosyl](n) + UDP-alpha-D-glucose = [(1-&gt;4)-alpha-D-glucosyl](n+1) + UDP + H(+)</text>
        <dbReference type="Rhea" id="RHEA:18549"/>
        <dbReference type="Rhea" id="RHEA-COMP:9584"/>
        <dbReference type="Rhea" id="RHEA-COMP:9587"/>
        <dbReference type="ChEBI" id="CHEBI:15378"/>
        <dbReference type="ChEBI" id="CHEBI:15444"/>
        <dbReference type="ChEBI" id="CHEBI:58223"/>
        <dbReference type="ChEBI" id="CHEBI:58885"/>
        <dbReference type="EC" id="2.4.1.11"/>
    </reaction>
    <physiologicalReaction direction="left-to-right" evidence="6">
        <dbReference type="Rhea" id="RHEA:18550"/>
    </physiologicalReaction>
</comment>
<dbReference type="InterPro" id="IPR008631">
    <property type="entry name" value="Glycogen_synth"/>
</dbReference>
<evidence type="ECO:0000256" key="4">
    <source>
        <dbReference type="ARBA" id="ARBA00022679"/>
    </source>
</evidence>
<feature type="compositionally biased region" description="Low complexity" evidence="8">
    <location>
        <begin position="9"/>
        <end position="20"/>
    </location>
</feature>
<evidence type="ECO:0000313" key="9">
    <source>
        <dbReference type="EMBL" id="EGG20800.1"/>
    </source>
</evidence>
<protein>
    <recommendedName>
        <fullName evidence="7">Glycogen [starch] synthase</fullName>
        <ecNumber evidence="7">2.4.1.11</ecNumber>
    </recommendedName>
</protein>
<dbReference type="GO" id="GO:0004373">
    <property type="term" value="F:alpha-1,4-glucan glucosyltransferase (UDP-glucose donor) activity"/>
    <property type="evidence" value="ECO:0007669"/>
    <property type="project" value="UniProtKB-EC"/>
</dbReference>
<dbReference type="EC" id="2.4.1.11" evidence="7"/>
<evidence type="ECO:0000256" key="1">
    <source>
        <dbReference type="ARBA" id="ARBA00004964"/>
    </source>
</evidence>
<dbReference type="GO" id="GO:0005978">
    <property type="term" value="P:glycogen biosynthetic process"/>
    <property type="evidence" value="ECO:0007669"/>
    <property type="project" value="UniProtKB-UniPathway"/>
</dbReference>
<dbReference type="KEGG" id="dfa:DFA_00665"/>
<dbReference type="Gene3D" id="3.40.50.2000">
    <property type="entry name" value="Glycogen Phosphorylase B"/>
    <property type="match status" value="1"/>
</dbReference>
<dbReference type="OrthoDB" id="6335297at2759"/>
<evidence type="ECO:0000313" key="10">
    <source>
        <dbReference type="Proteomes" id="UP000007797"/>
    </source>
</evidence>
<keyword evidence="4 7" id="KW-0808">Transferase</keyword>
<keyword evidence="3 7" id="KW-0328">Glycosyltransferase</keyword>
<gene>
    <name evidence="9" type="ORF">DFA_00665</name>
</gene>
<comment type="similarity">
    <text evidence="2 7">Belongs to the glycosyltransferase 3 family.</text>
</comment>
<keyword evidence="10" id="KW-1185">Reference proteome</keyword>
<organism evidence="9 10">
    <name type="scientific">Cavenderia fasciculata</name>
    <name type="common">Slime mold</name>
    <name type="synonym">Dictyostelium fasciculatum</name>
    <dbReference type="NCBI Taxonomy" id="261658"/>
    <lineage>
        <taxon>Eukaryota</taxon>
        <taxon>Amoebozoa</taxon>
        <taxon>Evosea</taxon>
        <taxon>Eumycetozoa</taxon>
        <taxon>Dictyostelia</taxon>
        <taxon>Acytosteliales</taxon>
        <taxon>Cavenderiaceae</taxon>
        <taxon>Cavenderia</taxon>
    </lineage>
</organism>
<comment type="pathway">
    <text evidence="1 7">Glycan biosynthesis; glycogen biosynthesis.</text>
</comment>
<dbReference type="AlphaFoldDB" id="F4PT64"/>
<dbReference type="RefSeq" id="XP_004358650.1">
    <property type="nucleotide sequence ID" value="XM_004358593.1"/>
</dbReference>